<dbReference type="SMART" id="SM00052">
    <property type="entry name" value="EAL"/>
    <property type="match status" value="1"/>
</dbReference>
<dbReference type="CDD" id="cd00130">
    <property type="entry name" value="PAS"/>
    <property type="match status" value="4"/>
</dbReference>
<dbReference type="Pfam" id="PF08448">
    <property type="entry name" value="PAS_4"/>
    <property type="match status" value="1"/>
</dbReference>
<dbReference type="SUPFAM" id="SSF55781">
    <property type="entry name" value="GAF domain-like"/>
    <property type="match status" value="1"/>
</dbReference>
<organism evidence="6">
    <name type="scientific">uncultured Rubrobacteraceae bacterium</name>
    <dbReference type="NCBI Taxonomy" id="349277"/>
    <lineage>
        <taxon>Bacteria</taxon>
        <taxon>Bacillati</taxon>
        <taxon>Actinomycetota</taxon>
        <taxon>Rubrobacteria</taxon>
        <taxon>Rubrobacterales</taxon>
        <taxon>Rubrobacteraceae</taxon>
        <taxon>environmental samples</taxon>
    </lineage>
</organism>
<evidence type="ECO:0000259" key="2">
    <source>
        <dbReference type="PROSITE" id="PS50112"/>
    </source>
</evidence>
<feature type="domain" description="GGDEF" evidence="5">
    <location>
        <begin position="739"/>
        <end position="872"/>
    </location>
</feature>
<evidence type="ECO:0000256" key="1">
    <source>
        <dbReference type="SAM" id="Coils"/>
    </source>
</evidence>
<dbReference type="CDD" id="cd01949">
    <property type="entry name" value="GGDEF"/>
    <property type="match status" value="1"/>
</dbReference>
<dbReference type="Pfam" id="PF01590">
    <property type="entry name" value="GAF"/>
    <property type="match status" value="1"/>
</dbReference>
<gene>
    <name evidence="6" type="ORF">AVDCRST_MAG28-2961</name>
</gene>
<dbReference type="InterPro" id="IPR052155">
    <property type="entry name" value="Biofilm_reg_signaling"/>
</dbReference>
<dbReference type="InterPro" id="IPR013767">
    <property type="entry name" value="PAS_fold"/>
</dbReference>
<dbReference type="SMART" id="SM00267">
    <property type="entry name" value="GGDEF"/>
    <property type="match status" value="1"/>
</dbReference>
<dbReference type="AlphaFoldDB" id="A0A6J4QYY0"/>
<feature type="domain" description="PAS" evidence="2">
    <location>
        <begin position="28"/>
        <end position="83"/>
    </location>
</feature>
<dbReference type="InterPro" id="IPR029787">
    <property type="entry name" value="Nucleotide_cyclase"/>
</dbReference>
<name>A0A6J4QYY0_9ACTN</name>
<dbReference type="InterPro" id="IPR035965">
    <property type="entry name" value="PAS-like_dom_sf"/>
</dbReference>
<dbReference type="FunFam" id="3.30.70.270:FF:000001">
    <property type="entry name" value="Diguanylate cyclase domain protein"/>
    <property type="match status" value="1"/>
</dbReference>
<dbReference type="InterPro" id="IPR000014">
    <property type="entry name" value="PAS"/>
</dbReference>
<evidence type="ECO:0000313" key="6">
    <source>
        <dbReference type="EMBL" id="CAA9459132.1"/>
    </source>
</evidence>
<feature type="coiled-coil region" evidence="1">
    <location>
        <begin position="566"/>
        <end position="593"/>
    </location>
</feature>
<evidence type="ECO:0000259" key="5">
    <source>
        <dbReference type="PROSITE" id="PS50887"/>
    </source>
</evidence>
<dbReference type="InterPro" id="IPR035919">
    <property type="entry name" value="EAL_sf"/>
</dbReference>
<dbReference type="Gene3D" id="3.30.450.20">
    <property type="entry name" value="PAS domain"/>
    <property type="match status" value="4"/>
</dbReference>
<dbReference type="Pfam" id="PF00990">
    <property type="entry name" value="GGDEF"/>
    <property type="match status" value="1"/>
</dbReference>
<dbReference type="PROSITE" id="PS50113">
    <property type="entry name" value="PAC"/>
    <property type="match status" value="3"/>
</dbReference>
<evidence type="ECO:0000259" key="3">
    <source>
        <dbReference type="PROSITE" id="PS50113"/>
    </source>
</evidence>
<dbReference type="InterPro" id="IPR043128">
    <property type="entry name" value="Rev_trsase/Diguanyl_cyclase"/>
</dbReference>
<dbReference type="InterPro" id="IPR003018">
    <property type="entry name" value="GAF"/>
</dbReference>
<feature type="domain" description="PAC" evidence="3">
    <location>
        <begin position="655"/>
        <end position="707"/>
    </location>
</feature>
<feature type="domain" description="PAS" evidence="2">
    <location>
        <begin position="271"/>
        <end position="341"/>
    </location>
</feature>
<dbReference type="Gene3D" id="3.30.450.40">
    <property type="match status" value="1"/>
</dbReference>
<dbReference type="SMART" id="SM00086">
    <property type="entry name" value="PAC"/>
    <property type="match status" value="4"/>
</dbReference>
<evidence type="ECO:0000259" key="4">
    <source>
        <dbReference type="PROSITE" id="PS50883"/>
    </source>
</evidence>
<protein>
    <submittedName>
        <fullName evidence="6">Diguanylate cyclase/phosphodiesterase (GGDEF &amp; EAL domains) with PAS/PAC sensor(S)</fullName>
    </submittedName>
</protein>
<proteinExistence type="predicted"/>
<dbReference type="PROSITE" id="PS50887">
    <property type="entry name" value="GGDEF"/>
    <property type="match status" value="1"/>
</dbReference>
<feature type="domain" description="EAL" evidence="4">
    <location>
        <begin position="881"/>
        <end position="1137"/>
    </location>
</feature>
<keyword evidence="1" id="KW-0175">Coiled coil</keyword>
<dbReference type="PROSITE" id="PS50112">
    <property type="entry name" value="PAS"/>
    <property type="match status" value="4"/>
</dbReference>
<dbReference type="NCBIfam" id="TIGR00254">
    <property type="entry name" value="GGDEF"/>
    <property type="match status" value="1"/>
</dbReference>
<feature type="domain" description="PAC" evidence="3">
    <location>
        <begin position="351"/>
        <end position="402"/>
    </location>
</feature>
<dbReference type="InterPro" id="IPR001610">
    <property type="entry name" value="PAC"/>
</dbReference>
<dbReference type="Pfam" id="PF00563">
    <property type="entry name" value="EAL"/>
    <property type="match status" value="1"/>
</dbReference>
<dbReference type="SUPFAM" id="SSF141868">
    <property type="entry name" value="EAL domain-like"/>
    <property type="match status" value="1"/>
</dbReference>
<feature type="domain" description="PAS" evidence="2">
    <location>
        <begin position="137"/>
        <end position="197"/>
    </location>
</feature>
<feature type="domain" description="PAC" evidence="3">
    <location>
        <begin position="219"/>
        <end position="270"/>
    </location>
</feature>
<dbReference type="InterPro" id="IPR000160">
    <property type="entry name" value="GGDEF_dom"/>
</dbReference>
<dbReference type="EMBL" id="CADCVE010000068">
    <property type="protein sequence ID" value="CAA9459132.1"/>
    <property type="molecule type" value="Genomic_DNA"/>
</dbReference>
<dbReference type="SUPFAM" id="SSF55785">
    <property type="entry name" value="PYP-like sensor domain (PAS domain)"/>
    <property type="match status" value="4"/>
</dbReference>
<dbReference type="PROSITE" id="PS50883">
    <property type="entry name" value="EAL"/>
    <property type="match status" value="1"/>
</dbReference>
<dbReference type="Gene3D" id="3.30.70.270">
    <property type="match status" value="1"/>
</dbReference>
<sequence length="1139" mass="127867">MDKRESKIEGKGLYEALVEAQNEAGEGFVVAEGERIFYANQAYSKISGYSLEELLALPSLYDLVVPEQRELLLERFRERLSGQRVIDRYESAITHKSGRRVEIEIVVKLFREEPSKRVLIIREITERKRADEALRETEERFRQLFEQSVDALLVHDEKGRMVDCNAEACRSLGYSREELLSLSVKDFATNLLSEEEKVSREGSTLWQGAMAGEPGAGAEGFHFGEHRRKDGTTFPVEVHVGAVDYGGKRMILASARDITERKQANEALRKSEERFRSLVQNATDHVAVIDANGTITYESPSVERVLGYKPEERIGTNAFDYVHPEDLERMRRDFAEGLRATGTDGKKTTGTKFEARLRHADSSWRRLEAVASNLLADPNIEGIVINSRDVTERRRDEEALRKQNEYLDALNETSLALMNRLELPDLLEVVVARAGAMVDTSHGHVYLVESGEAELEMQVGVGVFDKYVGLRLKIGECVPGQVWESEQPLVVDDYRTWPGRSPRFSKEDFRAAVGLPLKSGSEVVGVIGLSRLEEGRTFGNDEVELLSRFARQASVALDNARLYTRVQRELAERERTEAALRESEEQYRTLVEAVQEGIGFVDSRETVTYCNQAYAAVFDLTPQELVGRSLLDFLDEKQRRKALDQTALRKNNVRSSYEISITTGEGRRKDLSASGTPIMDAEGSLQGVVHAVIDITERKALEEQLAYQAFHDPLTGLSNRTLFMDRLEHALARVGRSKDSVAVMFLDLDNFKVVNDSLGHEVGDRLLVVVSERLQPCLRPGDTIARLGGDEFTVLLEHIGSVSEATRVAERIAEAVQKPFTIDGQELFVTFSIGITFSRSDKDRPGDLLRDADLAMYQAKGSGKARYEVFDPSMNTRALERLELSGALRRALEREEFRVCYQPKVKLATRELFGLEALVRWKHPQRGLVSPSEFIPIAEETGLILPIGQWVLEEACNQAKEWQEQYPSDPPLKMSVNFSARQLQHPQMVQNITRTLGETGIDPRDLILEITESVVMENAPSTIATLRKLEELGLRIAIDDFGTGYSSLSYLKRLPVSLVKIDRSFVEGLREEPKDAALVSGIISLSHKLGMQVIAEGVETAEQFAQLRELGCDLAQGNYFGEPVSGRAATAFLAKDLRW</sequence>
<dbReference type="InterPro" id="IPR001633">
    <property type="entry name" value="EAL_dom"/>
</dbReference>
<dbReference type="SMART" id="SM00065">
    <property type="entry name" value="GAF"/>
    <property type="match status" value="1"/>
</dbReference>
<dbReference type="PANTHER" id="PTHR44757">
    <property type="entry name" value="DIGUANYLATE CYCLASE DGCP"/>
    <property type="match status" value="1"/>
</dbReference>
<dbReference type="NCBIfam" id="TIGR00229">
    <property type="entry name" value="sensory_box"/>
    <property type="match status" value="4"/>
</dbReference>
<dbReference type="InterPro" id="IPR013656">
    <property type="entry name" value="PAS_4"/>
</dbReference>
<reference evidence="6" key="1">
    <citation type="submission" date="2020-02" db="EMBL/GenBank/DDBJ databases">
        <authorList>
            <person name="Meier V. D."/>
        </authorList>
    </citation>
    <scope>NUCLEOTIDE SEQUENCE</scope>
    <source>
        <strain evidence="6">AVDCRST_MAG28</strain>
    </source>
</reference>
<dbReference type="GO" id="GO:0006355">
    <property type="term" value="P:regulation of DNA-templated transcription"/>
    <property type="evidence" value="ECO:0007669"/>
    <property type="project" value="InterPro"/>
</dbReference>
<accession>A0A6J4QYY0</accession>
<dbReference type="Gene3D" id="3.20.20.450">
    <property type="entry name" value="EAL domain"/>
    <property type="match status" value="1"/>
</dbReference>
<dbReference type="SMART" id="SM00091">
    <property type="entry name" value="PAS"/>
    <property type="match status" value="4"/>
</dbReference>
<dbReference type="InterPro" id="IPR000700">
    <property type="entry name" value="PAS-assoc_C"/>
</dbReference>
<dbReference type="Pfam" id="PF00989">
    <property type="entry name" value="PAS"/>
    <property type="match status" value="3"/>
</dbReference>
<dbReference type="SUPFAM" id="SSF55073">
    <property type="entry name" value="Nucleotide cyclase"/>
    <property type="match status" value="1"/>
</dbReference>
<dbReference type="FunFam" id="3.20.20.450:FF:000001">
    <property type="entry name" value="Cyclic di-GMP phosphodiesterase yahA"/>
    <property type="match status" value="1"/>
</dbReference>
<feature type="domain" description="PAS" evidence="2">
    <location>
        <begin position="583"/>
        <end position="639"/>
    </location>
</feature>
<dbReference type="InterPro" id="IPR029016">
    <property type="entry name" value="GAF-like_dom_sf"/>
</dbReference>
<dbReference type="CDD" id="cd01948">
    <property type="entry name" value="EAL"/>
    <property type="match status" value="1"/>
</dbReference>
<dbReference type="PANTHER" id="PTHR44757:SF2">
    <property type="entry name" value="BIOFILM ARCHITECTURE MAINTENANCE PROTEIN MBAA"/>
    <property type="match status" value="1"/>
</dbReference>